<sequence>MLSDEDIALNLKELQAWVSEIASGYEGSHLKSLGNTLKPLSGKPCDSEKCAKTFDYLTKDLSPESCGTARGCLAASDLYMDLAILYQDVPPENLDFVQEMIDKNADLWQKLLDHPFCLQMGQGTASLKGFRRYMVQNYLYLYGFFLYRCGLYSQMKDWHQIRREAVRRVGSSMSSVQAHRETCIRDADLNVSEKDMDSAEPEKATQEYLNLLKSVVDAGDQTDLHVVVMPCILLLPQIYHHIAKRLVEKFPRDPDLPSSPFYRLWIRSNAAWGNEDRHRNAVNKVLNNSAQSQDQQVVDRWNKLLRTGCLMEIGFFNLGLIE</sequence>
<dbReference type="OrthoDB" id="3051059at2759"/>
<dbReference type="InterPro" id="IPR004305">
    <property type="entry name" value="Thiaminase-2/PQQC"/>
</dbReference>
<dbReference type="Gene3D" id="1.20.910.10">
    <property type="entry name" value="Heme oxygenase-like"/>
    <property type="match status" value="1"/>
</dbReference>
<dbReference type="InterPro" id="IPR016084">
    <property type="entry name" value="Haem_Oase-like_multi-hlx"/>
</dbReference>
<proteinExistence type="predicted"/>
<dbReference type="EMBL" id="SSOP01000387">
    <property type="protein sequence ID" value="KAB5588705.1"/>
    <property type="molecule type" value="Genomic_DNA"/>
</dbReference>
<dbReference type="Proteomes" id="UP000383932">
    <property type="component" value="Unassembled WGS sequence"/>
</dbReference>
<dbReference type="SUPFAM" id="SSF48613">
    <property type="entry name" value="Heme oxygenase-like"/>
    <property type="match status" value="1"/>
</dbReference>
<name>A0A5N5QAD9_9AGAM</name>
<keyword evidence="3" id="KW-1185">Reference proteome</keyword>
<organism evidence="2 3">
    <name type="scientific">Ceratobasidium theobromae</name>
    <dbReference type="NCBI Taxonomy" id="1582974"/>
    <lineage>
        <taxon>Eukaryota</taxon>
        <taxon>Fungi</taxon>
        <taxon>Dikarya</taxon>
        <taxon>Basidiomycota</taxon>
        <taxon>Agaricomycotina</taxon>
        <taxon>Agaricomycetes</taxon>
        <taxon>Cantharellales</taxon>
        <taxon>Ceratobasidiaceae</taxon>
        <taxon>Ceratobasidium</taxon>
    </lineage>
</organism>
<gene>
    <name evidence="2" type="ORF">CTheo_7860</name>
</gene>
<evidence type="ECO:0000313" key="3">
    <source>
        <dbReference type="Proteomes" id="UP000383932"/>
    </source>
</evidence>
<reference evidence="2 3" key="1">
    <citation type="journal article" date="2019" name="Fungal Biol. Biotechnol.">
        <title>Draft genome sequence of fastidious pathogen Ceratobasidium theobromae, which causes vascular-streak dieback in Theobroma cacao.</title>
        <authorList>
            <person name="Ali S.S."/>
            <person name="Asman A."/>
            <person name="Shao J."/>
            <person name="Firmansyah A.P."/>
            <person name="Susilo A.W."/>
            <person name="Rosmana A."/>
            <person name="McMahon P."/>
            <person name="Junaid M."/>
            <person name="Guest D."/>
            <person name="Kheng T.Y."/>
            <person name="Meinhardt L.W."/>
            <person name="Bailey B.A."/>
        </authorList>
    </citation>
    <scope>NUCLEOTIDE SEQUENCE [LARGE SCALE GENOMIC DNA]</scope>
    <source>
        <strain evidence="2 3">CT2</strain>
    </source>
</reference>
<dbReference type="PANTHER" id="PTHR43198">
    <property type="entry name" value="BIFUNCTIONAL TH2 PROTEIN"/>
    <property type="match status" value="1"/>
</dbReference>
<evidence type="ECO:0000259" key="1">
    <source>
        <dbReference type="Pfam" id="PF03070"/>
    </source>
</evidence>
<comment type="caution">
    <text evidence="2">The sequence shown here is derived from an EMBL/GenBank/DDBJ whole genome shotgun (WGS) entry which is preliminary data.</text>
</comment>
<dbReference type="CDD" id="cd19359">
    <property type="entry name" value="TenA_C_Bt3146-like"/>
    <property type="match status" value="1"/>
</dbReference>
<dbReference type="Pfam" id="PF03070">
    <property type="entry name" value="TENA_THI-4"/>
    <property type="match status" value="1"/>
</dbReference>
<dbReference type="InterPro" id="IPR050967">
    <property type="entry name" value="Thiamine_Salvage_TenA"/>
</dbReference>
<evidence type="ECO:0000313" key="2">
    <source>
        <dbReference type="EMBL" id="KAB5588705.1"/>
    </source>
</evidence>
<dbReference type="AlphaFoldDB" id="A0A5N5QAD9"/>
<dbReference type="GO" id="GO:0005829">
    <property type="term" value="C:cytosol"/>
    <property type="evidence" value="ECO:0007669"/>
    <property type="project" value="TreeGrafter"/>
</dbReference>
<dbReference type="GO" id="GO:0006772">
    <property type="term" value="P:thiamine metabolic process"/>
    <property type="evidence" value="ECO:0007669"/>
    <property type="project" value="UniProtKB-ARBA"/>
</dbReference>
<accession>A0A5N5QAD9</accession>
<protein>
    <recommendedName>
        <fullName evidence="1">Thiaminase-2/PQQC domain-containing protein</fullName>
    </recommendedName>
</protein>
<dbReference type="PANTHER" id="PTHR43198:SF2">
    <property type="entry name" value="SI:CH1073-67J19.1-RELATED"/>
    <property type="match status" value="1"/>
</dbReference>
<feature type="domain" description="Thiaminase-2/PQQC" evidence="1">
    <location>
        <begin position="105"/>
        <end position="315"/>
    </location>
</feature>